<evidence type="ECO:0000259" key="2">
    <source>
        <dbReference type="Pfam" id="PF02954"/>
    </source>
</evidence>
<keyword evidence="4" id="KW-1185">Reference proteome</keyword>
<evidence type="ECO:0000313" key="3">
    <source>
        <dbReference type="EMBL" id="TIX51485.1"/>
    </source>
</evidence>
<dbReference type="Gene3D" id="1.10.10.60">
    <property type="entry name" value="Homeodomain-like"/>
    <property type="match status" value="1"/>
</dbReference>
<sequence>MAEPEVQQAERDLLTRRAGDEAAPATEEGQGNTKIGKRELVDALERTGWVQAKAARLLNLTPRQIGYAIRKYGIEVKRI</sequence>
<dbReference type="AlphaFoldDB" id="A0A4T3F2K1"/>
<dbReference type="Proteomes" id="UP000309389">
    <property type="component" value="Unassembled WGS sequence"/>
</dbReference>
<dbReference type="InterPro" id="IPR002197">
    <property type="entry name" value="HTH_Fis"/>
</dbReference>
<reference evidence="3 4" key="1">
    <citation type="submission" date="2019-04" db="EMBL/GenBank/DDBJ databases">
        <title>Altererythrobacter aquimixticola sp. nov., isolated from sediment of junction between the ocean and a freshwater spring.</title>
        <authorList>
            <person name="Yoon J.-H."/>
        </authorList>
    </citation>
    <scope>NUCLEOTIDE SEQUENCE [LARGE SCALE GENOMIC DNA]</scope>
    <source>
        <strain evidence="3 4">SSKS-13</strain>
    </source>
</reference>
<dbReference type="Pfam" id="PF02954">
    <property type="entry name" value="HTH_8"/>
    <property type="match status" value="1"/>
</dbReference>
<evidence type="ECO:0000313" key="4">
    <source>
        <dbReference type="Proteomes" id="UP000309389"/>
    </source>
</evidence>
<proteinExistence type="predicted"/>
<feature type="compositionally biased region" description="Basic and acidic residues" evidence="1">
    <location>
        <begin position="8"/>
        <end position="20"/>
    </location>
</feature>
<dbReference type="GO" id="GO:0043565">
    <property type="term" value="F:sequence-specific DNA binding"/>
    <property type="evidence" value="ECO:0007669"/>
    <property type="project" value="InterPro"/>
</dbReference>
<dbReference type="PRINTS" id="PR01590">
    <property type="entry name" value="HTHFIS"/>
</dbReference>
<gene>
    <name evidence="3" type="ORF">E5222_03245</name>
</gene>
<name>A0A4T3F2K1_9SPHN</name>
<dbReference type="OrthoDB" id="7324976at2"/>
<feature type="region of interest" description="Disordered" evidence="1">
    <location>
        <begin position="1"/>
        <end position="36"/>
    </location>
</feature>
<accession>A0A4T3F2K1</accession>
<dbReference type="RefSeq" id="WP_136692271.1">
    <property type="nucleotide sequence ID" value="NZ_SSHH01000001.1"/>
</dbReference>
<dbReference type="EMBL" id="SSHH01000001">
    <property type="protein sequence ID" value="TIX51485.1"/>
    <property type="molecule type" value="Genomic_DNA"/>
</dbReference>
<protein>
    <recommendedName>
        <fullName evidence="2">DNA binding HTH domain-containing protein</fullName>
    </recommendedName>
</protein>
<feature type="domain" description="DNA binding HTH" evidence="2">
    <location>
        <begin position="37"/>
        <end position="72"/>
    </location>
</feature>
<organism evidence="3 4">
    <name type="scientific">Alteraurantiacibacter aquimixticola</name>
    <dbReference type="NCBI Taxonomy" id="2489173"/>
    <lineage>
        <taxon>Bacteria</taxon>
        <taxon>Pseudomonadati</taxon>
        <taxon>Pseudomonadota</taxon>
        <taxon>Alphaproteobacteria</taxon>
        <taxon>Sphingomonadales</taxon>
        <taxon>Erythrobacteraceae</taxon>
        <taxon>Alteraurantiacibacter</taxon>
    </lineage>
</organism>
<evidence type="ECO:0000256" key="1">
    <source>
        <dbReference type="SAM" id="MobiDB-lite"/>
    </source>
</evidence>
<comment type="caution">
    <text evidence="3">The sequence shown here is derived from an EMBL/GenBank/DDBJ whole genome shotgun (WGS) entry which is preliminary data.</text>
</comment>